<name>A0ABP5FK12_9MICC</name>
<dbReference type="Proteomes" id="UP001501461">
    <property type="component" value="Unassembled WGS sequence"/>
</dbReference>
<keyword evidence="3" id="KW-0812">Transmembrane</keyword>
<keyword evidence="3" id="KW-0472">Membrane</keyword>
<feature type="compositionally biased region" description="Polar residues" evidence="2">
    <location>
        <begin position="342"/>
        <end position="352"/>
    </location>
</feature>
<accession>A0ABP5FK12</accession>
<proteinExistence type="predicted"/>
<sequence length="401" mass="42391">MRSRLGDILLSVLAVAGAICLILVVVGLTMNVSIMMFRTGSMDPTIPAGSIALVREIPAAEMSEGDIVTVDRGDDLLPVTHRVTEITDLDPQSDAVTFVMRGDANNVDDPEPYTAQTVRRVFFSIPGVAPVIQWFQNPLVLGGLTLAASALVVWAFWPRKDEETSAPKRGVHSAQALVLPLALVVAAPLLTSPEESDVSGEYLRMRSFGDVERMTNLAPGDSATWAVDIWADTPEPDVIDLHLSATGQLAEQPDALTTVVTLCSPHPTATGDCAEDAQRWEINTPQLADSNVAQPIGTMSTEEPRRVLITATLSDSPGASIQETTAKFRVTAAGSGEELSMTPDNSESSPTTDDADTGLASTGFTGALWSIAIAVVLIIAGLAITTARGHSLRRKSGRGPS</sequence>
<evidence type="ECO:0000313" key="4">
    <source>
        <dbReference type="EMBL" id="GAA2028193.1"/>
    </source>
</evidence>
<reference evidence="5" key="1">
    <citation type="journal article" date="2019" name="Int. J. Syst. Evol. Microbiol.">
        <title>The Global Catalogue of Microorganisms (GCM) 10K type strain sequencing project: providing services to taxonomists for standard genome sequencing and annotation.</title>
        <authorList>
            <consortium name="The Broad Institute Genomics Platform"/>
            <consortium name="The Broad Institute Genome Sequencing Center for Infectious Disease"/>
            <person name="Wu L."/>
            <person name="Ma J."/>
        </authorList>
    </citation>
    <scope>NUCLEOTIDE SEQUENCE [LARGE SCALE GENOMIC DNA]</scope>
    <source>
        <strain evidence="5">JCM 13595</strain>
    </source>
</reference>
<dbReference type="NCBIfam" id="TIGR02228">
    <property type="entry name" value="sigpep_I_arch"/>
    <property type="match status" value="1"/>
</dbReference>
<evidence type="ECO:0000256" key="3">
    <source>
        <dbReference type="SAM" id="Phobius"/>
    </source>
</evidence>
<feature type="transmembrane region" description="Helical" evidence="3">
    <location>
        <begin position="367"/>
        <end position="387"/>
    </location>
</feature>
<dbReference type="EMBL" id="BAAAMN010000008">
    <property type="protein sequence ID" value="GAA2028193.1"/>
    <property type="molecule type" value="Genomic_DNA"/>
</dbReference>
<evidence type="ECO:0000313" key="5">
    <source>
        <dbReference type="Proteomes" id="UP001501461"/>
    </source>
</evidence>
<feature type="transmembrane region" description="Helical" evidence="3">
    <location>
        <begin position="139"/>
        <end position="158"/>
    </location>
</feature>
<dbReference type="InterPro" id="IPR019533">
    <property type="entry name" value="Peptidase_S26"/>
</dbReference>
<feature type="region of interest" description="Disordered" evidence="2">
    <location>
        <begin position="335"/>
        <end position="357"/>
    </location>
</feature>
<dbReference type="CDD" id="cd06530">
    <property type="entry name" value="S26_SPase_I"/>
    <property type="match status" value="1"/>
</dbReference>
<feature type="transmembrane region" description="Helical" evidence="3">
    <location>
        <begin position="170"/>
        <end position="190"/>
    </location>
</feature>
<feature type="transmembrane region" description="Helical" evidence="3">
    <location>
        <begin position="12"/>
        <end position="37"/>
    </location>
</feature>
<comment type="caution">
    <text evidence="4">The sequence shown here is derived from an EMBL/GenBank/DDBJ whole genome shotgun (WGS) entry which is preliminary data.</text>
</comment>
<dbReference type="EC" id="3.4.21.89" evidence="1"/>
<organism evidence="4 5">
    <name type="scientific">Yaniella flava</name>
    <dbReference type="NCBI Taxonomy" id="287930"/>
    <lineage>
        <taxon>Bacteria</taxon>
        <taxon>Bacillati</taxon>
        <taxon>Actinomycetota</taxon>
        <taxon>Actinomycetes</taxon>
        <taxon>Micrococcales</taxon>
        <taxon>Micrococcaceae</taxon>
        <taxon>Yaniella</taxon>
    </lineage>
</organism>
<evidence type="ECO:0000256" key="1">
    <source>
        <dbReference type="NCBIfam" id="TIGR02228"/>
    </source>
</evidence>
<evidence type="ECO:0000256" key="2">
    <source>
        <dbReference type="SAM" id="MobiDB-lite"/>
    </source>
</evidence>
<keyword evidence="5" id="KW-1185">Reference proteome</keyword>
<dbReference type="InterPro" id="IPR001733">
    <property type="entry name" value="Peptidase_S26B"/>
</dbReference>
<protein>
    <recommendedName>
        <fullName evidence="1">Signal peptidase I</fullName>
        <ecNumber evidence="1">3.4.21.89</ecNumber>
    </recommendedName>
</protein>
<gene>
    <name evidence="4" type="ORF">GCM10009720_04970</name>
</gene>
<keyword evidence="3" id="KW-1133">Transmembrane helix</keyword>